<dbReference type="SUPFAM" id="SSF47413">
    <property type="entry name" value="lambda repressor-like DNA-binding domains"/>
    <property type="match status" value="1"/>
</dbReference>
<dbReference type="Gene3D" id="1.10.260.40">
    <property type="entry name" value="lambda repressor-like DNA-binding domains"/>
    <property type="match status" value="1"/>
</dbReference>
<evidence type="ECO:0000256" key="1">
    <source>
        <dbReference type="ARBA" id="ARBA00023125"/>
    </source>
</evidence>
<sequence length="115" mass="12511">MSGSGSNKIGKAIKAQRTTLGLSQKNLAVQAETTESAVSHIERGIRKPSAEMLARLAGALGCSVDHLLAGVVPTSKQSLYMQRVLHAMESMPPRMQEQVADFCDFLRQKKQSKRS</sequence>
<dbReference type="RefSeq" id="WP_136079240.1">
    <property type="nucleotide sequence ID" value="NZ_CAAHFG010000001.1"/>
</dbReference>
<dbReference type="PROSITE" id="PS50943">
    <property type="entry name" value="HTH_CROC1"/>
    <property type="match status" value="1"/>
</dbReference>
<dbReference type="CDD" id="cd00093">
    <property type="entry name" value="HTH_XRE"/>
    <property type="match status" value="1"/>
</dbReference>
<dbReference type="Pfam" id="PF01381">
    <property type="entry name" value="HTH_3"/>
    <property type="match status" value="1"/>
</dbReference>
<evidence type="ECO:0000313" key="3">
    <source>
        <dbReference type="EMBL" id="VGO13691.1"/>
    </source>
</evidence>
<dbReference type="InterPro" id="IPR001387">
    <property type="entry name" value="Cro/C1-type_HTH"/>
</dbReference>
<dbReference type="PANTHER" id="PTHR46797">
    <property type="entry name" value="HTH-TYPE TRANSCRIPTIONAL REGULATOR"/>
    <property type="match status" value="1"/>
</dbReference>
<keyword evidence="4" id="KW-1185">Reference proteome</keyword>
<dbReference type="InterPro" id="IPR050807">
    <property type="entry name" value="TransReg_Diox_bact_type"/>
</dbReference>
<feature type="domain" description="HTH cro/C1-type" evidence="2">
    <location>
        <begin position="13"/>
        <end position="67"/>
    </location>
</feature>
<gene>
    <name evidence="3" type="ORF">PDESU_02248</name>
</gene>
<evidence type="ECO:0000259" key="2">
    <source>
        <dbReference type="PROSITE" id="PS50943"/>
    </source>
</evidence>
<accession>A0A6C2U283</accession>
<evidence type="ECO:0000313" key="4">
    <source>
        <dbReference type="Proteomes" id="UP000366872"/>
    </source>
</evidence>
<organism evidence="3 4">
    <name type="scientific">Pontiella desulfatans</name>
    <dbReference type="NCBI Taxonomy" id="2750659"/>
    <lineage>
        <taxon>Bacteria</taxon>
        <taxon>Pseudomonadati</taxon>
        <taxon>Kiritimatiellota</taxon>
        <taxon>Kiritimatiellia</taxon>
        <taxon>Kiritimatiellales</taxon>
        <taxon>Pontiellaceae</taxon>
        <taxon>Pontiella</taxon>
    </lineage>
</organism>
<proteinExistence type="predicted"/>
<name>A0A6C2U283_PONDE</name>
<dbReference type="InterPro" id="IPR010982">
    <property type="entry name" value="Lambda_DNA-bd_dom_sf"/>
</dbReference>
<protein>
    <submittedName>
        <fullName evidence="3">Putative HTH-type transcriptional regulator</fullName>
    </submittedName>
</protein>
<dbReference type="GO" id="GO:0005829">
    <property type="term" value="C:cytosol"/>
    <property type="evidence" value="ECO:0007669"/>
    <property type="project" value="TreeGrafter"/>
</dbReference>
<dbReference type="GO" id="GO:0003700">
    <property type="term" value="F:DNA-binding transcription factor activity"/>
    <property type="evidence" value="ECO:0007669"/>
    <property type="project" value="TreeGrafter"/>
</dbReference>
<dbReference type="EMBL" id="CAAHFG010000001">
    <property type="protein sequence ID" value="VGO13691.1"/>
    <property type="molecule type" value="Genomic_DNA"/>
</dbReference>
<dbReference type="GO" id="GO:0003677">
    <property type="term" value="F:DNA binding"/>
    <property type="evidence" value="ECO:0007669"/>
    <property type="project" value="UniProtKB-KW"/>
</dbReference>
<dbReference type="SMART" id="SM00530">
    <property type="entry name" value="HTH_XRE"/>
    <property type="match status" value="1"/>
</dbReference>
<keyword evidence="1" id="KW-0238">DNA-binding</keyword>
<dbReference type="AlphaFoldDB" id="A0A6C2U283"/>
<dbReference type="Proteomes" id="UP000366872">
    <property type="component" value="Unassembled WGS sequence"/>
</dbReference>
<dbReference type="PANTHER" id="PTHR46797:SF1">
    <property type="entry name" value="METHYLPHOSPHONATE SYNTHASE"/>
    <property type="match status" value="1"/>
</dbReference>
<reference evidence="3 4" key="1">
    <citation type="submission" date="2019-04" db="EMBL/GenBank/DDBJ databases">
        <authorList>
            <person name="Van Vliet M D."/>
        </authorList>
    </citation>
    <scope>NUCLEOTIDE SEQUENCE [LARGE SCALE GENOMIC DNA]</scope>
    <source>
        <strain evidence="3 4">F1</strain>
    </source>
</reference>